<dbReference type="EnsemblPlants" id="OB02G40850.1">
    <property type="protein sequence ID" value="OB02G40850.1"/>
    <property type="gene ID" value="OB02G40850"/>
</dbReference>
<evidence type="ECO:0000313" key="1">
    <source>
        <dbReference type="EnsemblPlants" id="OB02G40850.1"/>
    </source>
</evidence>
<evidence type="ECO:0000313" key="2">
    <source>
        <dbReference type="Proteomes" id="UP000006038"/>
    </source>
</evidence>
<protein>
    <submittedName>
        <fullName evidence="1">Uncharacterized protein</fullName>
    </submittedName>
</protein>
<keyword evidence="2" id="KW-1185">Reference proteome</keyword>
<dbReference type="Proteomes" id="UP000006038">
    <property type="component" value="Unassembled WGS sequence"/>
</dbReference>
<proteinExistence type="predicted"/>
<dbReference type="Gramene" id="OB02G40850.1">
    <property type="protein sequence ID" value="OB02G40850.1"/>
    <property type="gene ID" value="OB02G40850"/>
</dbReference>
<reference evidence="1" key="1">
    <citation type="submission" date="2013-04" db="UniProtKB">
        <authorList>
            <consortium name="EnsemblPlants"/>
        </authorList>
    </citation>
    <scope>IDENTIFICATION</scope>
</reference>
<dbReference type="HOGENOM" id="CLU_1637991_0_0_1"/>
<sequence>MYPALFAWIRLRGLLSGSRHPVCFLPLHQEASSGELHRSLGPGFNPFNHAAYCPVRSIPSSSSPSNCVNNPLHAESRVRCFKSMPICFAASSSTCFLLVCYPANFRVQVTYNSAGNCLGVLWMTDHSMQIANTTTTLCISIVPTSSVHIYDLIKVLIDKVSL</sequence>
<dbReference type="AlphaFoldDB" id="J3LHG8"/>
<name>J3LHG8_ORYBR</name>
<accession>J3LHG8</accession>
<organism evidence="1">
    <name type="scientific">Oryza brachyantha</name>
    <name type="common">malo sina</name>
    <dbReference type="NCBI Taxonomy" id="4533"/>
    <lineage>
        <taxon>Eukaryota</taxon>
        <taxon>Viridiplantae</taxon>
        <taxon>Streptophyta</taxon>
        <taxon>Embryophyta</taxon>
        <taxon>Tracheophyta</taxon>
        <taxon>Spermatophyta</taxon>
        <taxon>Magnoliopsida</taxon>
        <taxon>Liliopsida</taxon>
        <taxon>Poales</taxon>
        <taxon>Poaceae</taxon>
        <taxon>BOP clade</taxon>
        <taxon>Oryzoideae</taxon>
        <taxon>Oryzeae</taxon>
        <taxon>Oryzinae</taxon>
        <taxon>Oryza</taxon>
    </lineage>
</organism>